<dbReference type="InterPro" id="IPR052929">
    <property type="entry name" value="RNase_H-like_EbsB-rel"/>
</dbReference>
<dbReference type="OrthoDB" id="993340at2759"/>
<organism evidence="2 3">
    <name type="scientific">Carnegiea gigantea</name>
    <dbReference type="NCBI Taxonomy" id="171969"/>
    <lineage>
        <taxon>Eukaryota</taxon>
        <taxon>Viridiplantae</taxon>
        <taxon>Streptophyta</taxon>
        <taxon>Embryophyta</taxon>
        <taxon>Tracheophyta</taxon>
        <taxon>Spermatophyta</taxon>
        <taxon>Magnoliopsida</taxon>
        <taxon>eudicotyledons</taxon>
        <taxon>Gunneridae</taxon>
        <taxon>Pentapetalae</taxon>
        <taxon>Caryophyllales</taxon>
        <taxon>Cactineae</taxon>
        <taxon>Cactaceae</taxon>
        <taxon>Cactoideae</taxon>
        <taxon>Echinocereeae</taxon>
        <taxon>Carnegiea</taxon>
    </lineage>
</organism>
<gene>
    <name evidence="2" type="ORF">Cgig2_025966</name>
</gene>
<dbReference type="CDD" id="cd06222">
    <property type="entry name" value="RNase_H_like"/>
    <property type="match status" value="1"/>
</dbReference>
<dbReference type="AlphaFoldDB" id="A0A9Q1JZN8"/>
<dbReference type="InterPro" id="IPR036397">
    <property type="entry name" value="RNaseH_sf"/>
</dbReference>
<dbReference type="GO" id="GO:0003676">
    <property type="term" value="F:nucleic acid binding"/>
    <property type="evidence" value="ECO:0007669"/>
    <property type="project" value="InterPro"/>
</dbReference>
<evidence type="ECO:0000259" key="1">
    <source>
        <dbReference type="Pfam" id="PF13456"/>
    </source>
</evidence>
<keyword evidence="3" id="KW-1185">Reference proteome</keyword>
<reference evidence="2" key="1">
    <citation type="submission" date="2022-04" db="EMBL/GenBank/DDBJ databases">
        <title>Carnegiea gigantea Genome sequencing and assembly v2.</title>
        <authorList>
            <person name="Copetti D."/>
            <person name="Sanderson M.J."/>
            <person name="Burquez A."/>
            <person name="Wojciechowski M.F."/>
        </authorList>
    </citation>
    <scope>NUCLEOTIDE SEQUENCE</scope>
    <source>
        <strain evidence="2">SGP5-SGP5p</strain>
        <tissue evidence="2">Aerial part</tissue>
    </source>
</reference>
<dbReference type="Proteomes" id="UP001153076">
    <property type="component" value="Unassembled WGS sequence"/>
</dbReference>
<protein>
    <recommendedName>
        <fullName evidence="1">RNase H type-1 domain-containing protein</fullName>
    </recommendedName>
</protein>
<evidence type="ECO:0000313" key="2">
    <source>
        <dbReference type="EMBL" id="KAJ8433803.1"/>
    </source>
</evidence>
<dbReference type="GO" id="GO:0004523">
    <property type="term" value="F:RNA-DNA hybrid ribonuclease activity"/>
    <property type="evidence" value="ECO:0007669"/>
    <property type="project" value="InterPro"/>
</dbReference>
<feature type="domain" description="RNase H type-1" evidence="1">
    <location>
        <begin position="62"/>
        <end position="167"/>
    </location>
</feature>
<name>A0A9Q1JZN8_9CARY</name>
<dbReference type="PANTHER" id="PTHR47074:SF21">
    <property type="entry name" value="RNASE H TYPE-1 DOMAIN-CONTAINING PROTEIN"/>
    <property type="match status" value="1"/>
</dbReference>
<dbReference type="Pfam" id="PF13456">
    <property type="entry name" value="RVT_3"/>
    <property type="match status" value="1"/>
</dbReference>
<comment type="caution">
    <text evidence="2">The sequence shown here is derived from an EMBL/GenBank/DDBJ whole genome shotgun (WGS) entry which is preliminary data.</text>
</comment>
<dbReference type="EMBL" id="JAKOGI010000517">
    <property type="protein sequence ID" value="KAJ8433803.1"/>
    <property type="molecule type" value="Genomic_DNA"/>
</dbReference>
<dbReference type="PANTHER" id="PTHR47074">
    <property type="entry name" value="BNAC02G40300D PROTEIN"/>
    <property type="match status" value="1"/>
</dbReference>
<accession>A0A9Q1JZN8</accession>
<sequence>MWECWNARNRFVLAARAMSFYQQLLSSSDAVANGGGPRGVPPSAGVFKLNFDAGRAGDEERGWEFVIRDHLGDIVLAGVKQDQGFQGAELEEARECLFALRKAVLHGFTRLVVEGDCISLIDRLKAKEKPSSAIGFFISDILLVSTSFEFISWAFVRREGNSVAHAIIHFQPINLMERIWEYEIPDSIIELATKDV</sequence>
<dbReference type="InterPro" id="IPR002156">
    <property type="entry name" value="RNaseH_domain"/>
</dbReference>
<proteinExistence type="predicted"/>
<evidence type="ECO:0000313" key="3">
    <source>
        <dbReference type="Proteomes" id="UP001153076"/>
    </source>
</evidence>
<dbReference type="InterPro" id="IPR044730">
    <property type="entry name" value="RNase_H-like_dom_plant"/>
</dbReference>
<dbReference type="Gene3D" id="3.30.420.10">
    <property type="entry name" value="Ribonuclease H-like superfamily/Ribonuclease H"/>
    <property type="match status" value="1"/>
</dbReference>